<comment type="caution">
    <text evidence="6">Lacks conserved residue(s) required for the propagation of feature annotation.</text>
</comment>
<dbReference type="InterPro" id="IPR035914">
    <property type="entry name" value="Sperma_CUB_dom_sf"/>
</dbReference>
<dbReference type="InterPro" id="IPR043504">
    <property type="entry name" value="Peptidase_S1_PA_chymotrypsin"/>
</dbReference>
<dbReference type="FunFam" id="2.40.10.10:FF:000165">
    <property type="entry name" value="Trypsin-like serine protease"/>
    <property type="match status" value="1"/>
</dbReference>
<dbReference type="SUPFAM" id="SSF49854">
    <property type="entry name" value="Spermadhesin, CUB domain"/>
    <property type="match status" value="6"/>
</dbReference>
<dbReference type="InterPro" id="IPR001314">
    <property type="entry name" value="Peptidase_S1A"/>
</dbReference>
<feature type="domain" description="CUB" evidence="9">
    <location>
        <begin position="419"/>
        <end position="534"/>
    </location>
</feature>
<feature type="disulfide bond" evidence="6">
    <location>
        <begin position="960"/>
        <end position="987"/>
    </location>
</feature>
<dbReference type="PROSITE" id="PS00134">
    <property type="entry name" value="TRYPSIN_HIS"/>
    <property type="match status" value="1"/>
</dbReference>
<feature type="domain" description="CUB" evidence="9">
    <location>
        <begin position="297"/>
        <end position="408"/>
    </location>
</feature>
<dbReference type="InterPro" id="IPR009003">
    <property type="entry name" value="Peptidase_S1_PA"/>
</dbReference>
<dbReference type="PROSITE" id="PS01180">
    <property type="entry name" value="CUB"/>
    <property type="match status" value="6"/>
</dbReference>
<feature type="domain" description="CUB" evidence="9">
    <location>
        <begin position="960"/>
        <end position="1075"/>
    </location>
</feature>
<evidence type="ECO:0000256" key="7">
    <source>
        <dbReference type="RuleBase" id="RU363034"/>
    </source>
</evidence>
<evidence type="ECO:0000259" key="10">
    <source>
        <dbReference type="PROSITE" id="PS50240"/>
    </source>
</evidence>
<dbReference type="CDD" id="cd00041">
    <property type="entry name" value="CUB"/>
    <property type="match status" value="6"/>
</dbReference>
<feature type="domain" description="Peptidase S1" evidence="10">
    <location>
        <begin position="574"/>
        <end position="828"/>
    </location>
</feature>
<organism evidence="11 12">
    <name type="scientific">Engystomops pustulosus</name>
    <name type="common">Tungara frog</name>
    <name type="synonym">Physalaemus pustulosus</name>
    <dbReference type="NCBI Taxonomy" id="76066"/>
    <lineage>
        <taxon>Eukaryota</taxon>
        <taxon>Metazoa</taxon>
        <taxon>Chordata</taxon>
        <taxon>Craniata</taxon>
        <taxon>Vertebrata</taxon>
        <taxon>Euteleostomi</taxon>
        <taxon>Amphibia</taxon>
        <taxon>Batrachia</taxon>
        <taxon>Anura</taxon>
        <taxon>Neobatrachia</taxon>
        <taxon>Hyloidea</taxon>
        <taxon>Leptodactylidae</taxon>
        <taxon>Leiuperinae</taxon>
        <taxon>Engystomops</taxon>
    </lineage>
</organism>
<accession>A0AAV7D730</accession>
<keyword evidence="8" id="KW-0472">Membrane</keyword>
<keyword evidence="4" id="KW-0865">Zymogen</keyword>
<protein>
    <submittedName>
        <fullName evidence="11">Uncharacterized protein</fullName>
    </submittedName>
</protein>
<dbReference type="Gene3D" id="2.60.120.290">
    <property type="entry name" value="Spermadhesin, CUB domain"/>
    <property type="match status" value="6"/>
</dbReference>
<dbReference type="Proteomes" id="UP000824782">
    <property type="component" value="Unassembled WGS sequence"/>
</dbReference>
<proteinExistence type="predicted"/>
<dbReference type="Pfam" id="PF00089">
    <property type="entry name" value="Trypsin"/>
    <property type="match status" value="2"/>
</dbReference>
<dbReference type="SUPFAM" id="SSF50494">
    <property type="entry name" value="Trypsin-like serine proteases"/>
    <property type="match status" value="2"/>
</dbReference>
<dbReference type="InterPro" id="IPR001254">
    <property type="entry name" value="Trypsin_dom"/>
</dbReference>
<keyword evidence="8" id="KW-1133">Transmembrane helix</keyword>
<evidence type="ECO:0000256" key="2">
    <source>
        <dbReference type="ARBA" id="ARBA00022737"/>
    </source>
</evidence>
<dbReference type="PANTHER" id="PTHR24251:SF41">
    <property type="entry name" value="DELETED IN MALIGNANT BRAIN TUMORS 1 PROTEIN-LIKE"/>
    <property type="match status" value="1"/>
</dbReference>
<keyword evidence="3 7" id="KW-0378">Hydrolase</keyword>
<evidence type="ECO:0000256" key="1">
    <source>
        <dbReference type="ARBA" id="ARBA00022670"/>
    </source>
</evidence>
<reference evidence="11" key="1">
    <citation type="thesis" date="2020" institute="ProQuest LLC" country="789 East Eisenhower Parkway, Ann Arbor, MI, USA">
        <title>Comparative Genomics and Chromosome Evolution.</title>
        <authorList>
            <person name="Mudd A.B."/>
        </authorList>
    </citation>
    <scope>NUCLEOTIDE SEQUENCE</scope>
    <source>
        <strain evidence="11">237g6f4</strain>
        <tissue evidence="11">Blood</tissue>
    </source>
</reference>
<sequence length="1348" mass="150002">MSRKLTSLEIFLIVLFVLMTGVCIALIVLHFVNPQKNDGNNEKEAGCSSIHHLSGSSGHFSSLNYPSNYVNSKTCAWEIIVPDDKVVHLWFEDFHVESSSLCIEDRVTIEDNVGLLGTYCGHNVPKPLVSAGNRIFVTFISNGETNDKGFDAKYEAVDPKNIADIVGGGGYLDGNAGEFQSPATYNSKNYDQFQWKISVDAGYRVKLSFSSFNLELPGPAGCKEVVEIYDGDTKGSQKLGHFCGKEIPDPVLASSNSVLVRFKANELTARGSFHAKYIAFEGDVIPTESPSYVDSGCGSNALQKGRKGFIHSVNYPDTYPPDLHCTWNISVTPGMLIKLSFNDLSLDGEIGQCTGDNLEISDSFDMIGSYCGFLKPPVIISSSNQLFLNFTTDKVNSDRGFEIKWEEVYPDDIEEIQSCGGGFTEDSGVMKSPNWPNNYPPNRLCVWHLQVPEGKKITVNFTHFDLEDTDLVTRLCYDYVAAYEESSGVNIKYGPFCGVNMPNRITSQSNTLSIRFYSDIFTESRGFRAYWTTNPLQTPPTEPPPPPNPWDSIEIEWPKKCGLPTFPPQINTRIVNGEPAVPHTWPWQVSMQVWPSSRNETIFFHTCGGTLIHKNWVLTAAHCFINYADELYRWQMCLGKHNLTLVEPNEKCFKILGIYRHEGFVYPEIPALEFDIALVKLDGEVEANEYIDFACLPPHNQVLPESFRCHATGWGDETGNSLAPKAAEGLNQVALPVISYEVCKTPQYWWFQIKDSMICAGYVLPDQLKSVCQGDSGGPLVCPSSTNSSIWEVHGITSFGPIGCIMDKKPSVFTRSSAHLDWIDLIIKKDLYDTYSSGCGSAKDLSDRKGQFTSMQYPSTYSNNADCIWNIVAPADKVIHLHFERFVLEESNFCNNDRVVISDELGIVGSLCGNYVPHDLVSFSNKLSVHFISNSRLVDVGFGASWEFVDPNLIQSIAGCGGHFNTDEGDFMSPNWPNSNYPNSKTCTWKITADPSKTIQIIFTNMNLQAANFTGACQDYVEVFDGDKPGAQKLGHYCGFTIPPTLHTRGNTAVITFVSNHITNAKGFYGHWRTNATNIINVPQTPPKPWENVNINFPANCDQQFISTTGSSQLNWHASIQSRSRPYLPFLHRCVGSLIHSQWILLPAHCIESDENLDSWRVCFASDTVEKCVGTDAFIRHEDFASSQDNAYFHDIALLHLSEKVSINPVCLPNSEETISTGEICYWAGWAAAETGGMTGHARFQLPVPIMSYETCSKPSFWQNYLTASMVCVGFESPEKLRSTCKSGAEGALICQSSSNSAWNIQGITSFGPSDCFTERKPQVFTKVSAYRDWAMDNIKKYIYENTS</sequence>
<evidence type="ECO:0000256" key="6">
    <source>
        <dbReference type="PROSITE-ProRule" id="PRU00059"/>
    </source>
</evidence>
<dbReference type="InterPro" id="IPR000859">
    <property type="entry name" value="CUB_dom"/>
</dbReference>
<dbReference type="PROSITE" id="PS00135">
    <property type="entry name" value="TRYPSIN_SER"/>
    <property type="match status" value="1"/>
</dbReference>
<dbReference type="FunFam" id="2.60.120.290:FF:000013">
    <property type="entry name" value="Membrane frizzled-related protein"/>
    <property type="match status" value="4"/>
</dbReference>
<feature type="domain" description="CUB" evidence="9">
    <location>
        <begin position="47"/>
        <end position="157"/>
    </location>
</feature>
<dbReference type="Pfam" id="PF00431">
    <property type="entry name" value="CUB"/>
    <property type="match status" value="6"/>
</dbReference>
<dbReference type="EMBL" id="WNYA01000001">
    <property type="protein sequence ID" value="KAG8593209.1"/>
    <property type="molecule type" value="Genomic_DNA"/>
</dbReference>
<dbReference type="GO" id="GO:0004252">
    <property type="term" value="F:serine-type endopeptidase activity"/>
    <property type="evidence" value="ECO:0007669"/>
    <property type="project" value="InterPro"/>
</dbReference>
<keyword evidence="5 6" id="KW-1015">Disulfide bond</keyword>
<evidence type="ECO:0000313" key="11">
    <source>
        <dbReference type="EMBL" id="KAG8593209.1"/>
    </source>
</evidence>
<evidence type="ECO:0000256" key="3">
    <source>
        <dbReference type="ARBA" id="ARBA00022801"/>
    </source>
</evidence>
<dbReference type="PANTHER" id="PTHR24251">
    <property type="entry name" value="OVOCHYMASE-RELATED"/>
    <property type="match status" value="1"/>
</dbReference>
<feature type="domain" description="CUB" evidence="9">
    <location>
        <begin position="839"/>
        <end position="949"/>
    </location>
</feature>
<name>A0AAV7D730_ENGPU</name>
<keyword evidence="12" id="KW-1185">Reference proteome</keyword>
<evidence type="ECO:0000259" key="9">
    <source>
        <dbReference type="PROSITE" id="PS01180"/>
    </source>
</evidence>
<dbReference type="CDD" id="cd00190">
    <property type="entry name" value="Tryp_SPc"/>
    <property type="match status" value="2"/>
</dbReference>
<keyword evidence="1 7" id="KW-0645">Protease</keyword>
<dbReference type="PROSITE" id="PS50240">
    <property type="entry name" value="TRYPSIN_DOM"/>
    <property type="match status" value="2"/>
</dbReference>
<feature type="transmembrane region" description="Helical" evidence="8">
    <location>
        <begin position="12"/>
        <end position="32"/>
    </location>
</feature>
<comment type="caution">
    <text evidence="11">The sequence shown here is derived from an EMBL/GenBank/DDBJ whole genome shotgun (WGS) entry which is preliminary data.</text>
</comment>
<feature type="domain" description="Peptidase S1" evidence="10">
    <location>
        <begin position="1108"/>
        <end position="1340"/>
    </location>
</feature>
<keyword evidence="7" id="KW-0720">Serine protease</keyword>
<dbReference type="InterPro" id="IPR018114">
    <property type="entry name" value="TRYPSIN_HIS"/>
</dbReference>
<dbReference type="Gene3D" id="2.40.10.10">
    <property type="entry name" value="Trypsin-like serine proteases"/>
    <property type="match status" value="3"/>
</dbReference>
<evidence type="ECO:0000256" key="8">
    <source>
        <dbReference type="SAM" id="Phobius"/>
    </source>
</evidence>
<evidence type="ECO:0000313" key="12">
    <source>
        <dbReference type="Proteomes" id="UP000824782"/>
    </source>
</evidence>
<dbReference type="FunFam" id="2.60.120.290:FF:000005">
    <property type="entry name" value="Procollagen C-endopeptidase enhancer 1"/>
    <property type="match status" value="1"/>
</dbReference>
<dbReference type="InterPro" id="IPR033116">
    <property type="entry name" value="TRYPSIN_SER"/>
</dbReference>
<dbReference type="SMART" id="SM00042">
    <property type="entry name" value="CUB"/>
    <property type="match status" value="6"/>
</dbReference>
<feature type="domain" description="CUB" evidence="9">
    <location>
        <begin position="168"/>
        <end position="280"/>
    </location>
</feature>
<keyword evidence="2" id="KW-0677">Repeat</keyword>
<gene>
    <name evidence="11" type="ORF">GDO81_000765</name>
</gene>
<dbReference type="GO" id="GO:0006508">
    <property type="term" value="P:proteolysis"/>
    <property type="evidence" value="ECO:0007669"/>
    <property type="project" value="UniProtKB-KW"/>
</dbReference>
<keyword evidence="8" id="KW-0812">Transmembrane</keyword>
<dbReference type="PRINTS" id="PR00722">
    <property type="entry name" value="CHYMOTRYPSIN"/>
</dbReference>
<evidence type="ECO:0000256" key="5">
    <source>
        <dbReference type="ARBA" id="ARBA00023157"/>
    </source>
</evidence>
<evidence type="ECO:0000256" key="4">
    <source>
        <dbReference type="ARBA" id="ARBA00023145"/>
    </source>
</evidence>
<dbReference type="SMART" id="SM00020">
    <property type="entry name" value="Tryp_SPc"/>
    <property type="match status" value="2"/>
</dbReference>